<dbReference type="SUPFAM" id="SSF118290">
    <property type="entry name" value="WRKY DNA-binding domain"/>
    <property type="match status" value="1"/>
</dbReference>
<feature type="region of interest" description="Disordered" evidence="7">
    <location>
        <begin position="249"/>
        <end position="311"/>
    </location>
</feature>
<dbReference type="SMART" id="SM00774">
    <property type="entry name" value="WRKY"/>
    <property type="match status" value="1"/>
</dbReference>
<keyword evidence="3 9" id="KW-0238">DNA-binding</keyword>
<keyword evidence="4" id="KW-0804">Transcription</keyword>
<dbReference type="PANTHER" id="PTHR32096">
    <property type="entry name" value="WRKY TRANSCRIPTION FACTOR 30-RELATED-RELATED"/>
    <property type="match status" value="1"/>
</dbReference>
<feature type="compositionally biased region" description="Acidic residues" evidence="7">
    <location>
        <begin position="298"/>
        <end position="309"/>
    </location>
</feature>
<evidence type="ECO:0000313" key="10">
    <source>
        <dbReference type="Proteomes" id="UP001454036"/>
    </source>
</evidence>
<evidence type="ECO:0000256" key="4">
    <source>
        <dbReference type="ARBA" id="ARBA00023163"/>
    </source>
</evidence>
<comment type="caution">
    <text evidence="9">The sequence shown here is derived from an EMBL/GenBank/DDBJ whole genome shotgun (WGS) entry which is preliminary data.</text>
</comment>
<evidence type="ECO:0000256" key="7">
    <source>
        <dbReference type="SAM" id="MobiDB-lite"/>
    </source>
</evidence>
<feature type="compositionally biased region" description="Basic residues" evidence="7">
    <location>
        <begin position="174"/>
        <end position="183"/>
    </location>
</feature>
<evidence type="ECO:0000256" key="1">
    <source>
        <dbReference type="ARBA" id="ARBA00004123"/>
    </source>
</evidence>
<feature type="region of interest" description="Disordered" evidence="7">
    <location>
        <begin position="154"/>
        <end position="185"/>
    </location>
</feature>
<dbReference type="AlphaFoldDB" id="A0AAV3PIP5"/>
<feature type="compositionally biased region" description="Pro residues" evidence="7">
    <location>
        <begin position="25"/>
        <end position="37"/>
    </location>
</feature>
<comment type="similarity">
    <text evidence="6">Belongs to the WRKY group II-e family.</text>
</comment>
<organism evidence="9 10">
    <name type="scientific">Lithospermum erythrorhizon</name>
    <name type="common">Purple gromwell</name>
    <name type="synonym">Lithospermum officinale var. erythrorhizon</name>
    <dbReference type="NCBI Taxonomy" id="34254"/>
    <lineage>
        <taxon>Eukaryota</taxon>
        <taxon>Viridiplantae</taxon>
        <taxon>Streptophyta</taxon>
        <taxon>Embryophyta</taxon>
        <taxon>Tracheophyta</taxon>
        <taxon>Spermatophyta</taxon>
        <taxon>Magnoliopsida</taxon>
        <taxon>eudicotyledons</taxon>
        <taxon>Gunneridae</taxon>
        <taxon>Pentapetalae</taxon>
        <taxon>asterids</taxon>
        <taxon>lamiids</taxon>
        <taxon>Boraginales</taxon>
        <taxon>Boraginaceae</taxon>
        <taxon>Boraginoideae</taxon>
        <taxon>Lithospermeae</taxon>
        <taxon>Lithospermum</taxon>
    </lineage>
</organism>
<comment type="subcellular location">
    <subcellularLocation>
        <location evidence="1">Nucleus</location>
    </subcellularLocation>
</comment>
<dbReference type="InterPro" id="IPR044810">
    <property type="entry name" value="WRKY_plant"/>
</dbReference>
<keyword evidence="10" id="KW-1185">Reference proteome</keyword>
<dbReference type="Pfam" id="PF03106">
    <property type="entry name" value="WRKY"/>
    <property type="match status" value="1"/>
</dbReference>
<dbReference type="Proteomes" id="UP001454036">
    <property type="component" value="Unassembled WGS sequence"/>
</dbReference>
<evidence type="ECO:0000256" key="2">
    <source>
        <dbReference type="ARBA" id="ARBA00023015"/>
    </source>
</evidence>
<dbReference type="EMBL" id="BAABME010001518">
    <property type="protein sequence ID" value="GAA0150048.1"/>
    <property type="molecule type" value="Genomic_DNA"/>
</dbReference>
<dbReference type="GO" id="GO:0000976">
    <property type="term" value="F:transcription cis-regulatory region binding"/>
    <property type="evidence" value="ECO:0007669"/>
    <property type="project" value="TreeGrafter"/>
</dbReference>
<keyword evidence="5" id="KW-0539">Nucleus</keyword>
<protein>
    <submittedName>
        <fullName evidence="9">DNA-binding transcription factor</fullName>
    </submittedName>
</protein>
<reference evidence="9 10" key="1">
    <citation type="submission" date="2024-01" db="EMBL/GenBank/DDBJ databases">
        <title>The complete chloroplast genome sequence of Lithospermum erythrorhizon: insights into the phylogenetic relationship among Boraginaceae species and the maternal lineages of purple gromwells.</title>
        <authorList>
            <person name="Okada T."/>
            <person name="Watanabe K."/>
        </authorList>
    </citation>
    <scope>NUCLEOTIDE SEQUENCE [LARGE SCALE GENOMIC DNA]</scope>
</reference>
<keyword evidence="2" id="KW-0805">Transcription regulation</keyword>
<dbReference type="PROSITE" id="PS50811">
    <property type="entry name" value="WRKY"/>
    <property type="match status" value="1"/>
</dbReference>
<evidence type="ECO:0000256" key="5">
    <source>
        <dbReference type="ARBA" id="ARBA00023242"/>
    </source>
</evidence>
<proteinExistence type="inferred from homology"/>
<accession>A0AAV3PIP5</accession>
<dbReference type="InterPro" id="IPR003657">
    <property type="entry name" value="WRKY_dom"/>
</dbReference>
<feature type="compositionally biased region" description="Polar residues" evidence="7">
    <location>
        <begin position="271"/>
        <end position="284"/>
    </location>
</feature>
<evidence type="ECO:0000256" key="6">
    <source>
        <dbReference type="ARBA" id="ARBA00060761"/>
    </source>
</evidence>
<evidence type="ECO:0000256" key="3">
    <source>
        <dbReference type="ARBA" id="ARBA00023125"/>
    </source>
</evidence>
<sequence length="349" mass="39832">MEDDWDLQAVVRSCSAGTSSSSTTPPSPPPLQPPPQQPTTTIRTTYATSNLDSFSTTFQPQQTQGNNLICFQDLIEQREDKDIEVQELHDLCKPFFFQTSKSQHVSQQNVPVSPLSVLGCFQDPSSQQQQRPQPQQNHHHQQLLIQRHIDESRQQTQSLYVSRKRDSSNNTHNPRSKKRKNQVKKVCQIPAEGLSSDMWSWRKYGQKPIKGSPYPRGYYKCSTSKGCLARKQVERDRSNPNMLIVTYTGEHSHPMPTHRNSLAGSTRHKPATNSDDPNKPNTPSLDEEVEKMESSKDDIEEEDDDDNEFDILNMPLDEDFFVGLDVDFPNNFPAISRPKVDDVHKIEMN</sequence>
<feature type="domain" description="WRKY" evidence="8">
    <location>
        <begin position="190"/>
        <end position="256"/>
    </location>
</feature>
<feature type="compositionally biased region" description="Low complexity" evidence="7">
    <location>
        <begin position="127"/>
        <end position="142"/>
    </location>
</feature>
<evidence type="ECO:0000313" key="9">
    <source>
        <dbReference type="EMBL" id="GAA0150048.1"/>
    </source>
</evidence>
<dbReference type="PANTHER" id="PTHR32096:SF155">
    <property type="entry name" value="WRKY TRANSCRIPTION FACTOR 22-LIKE"/>
    <property type="match status" value="1"/>
</dbReference>
<evidence type="ECO:0000259" key="8">
    <source>
        <dbReference type="PROSITE" id="PS50811"/>
    </source>
</evidence>
<dbReference type="FunFam" id="2.20.25.80:FF:000007">
    <property type="entry name" value="WRKY transcription factor 22"/>
    <property type="match status" value="1"/>
</dbReference>
<dbReference type="InterPro" id="IPR036576">
    <property type="entry name" value="WRKY_dom_sf"/>
</dbReference>
<dbReference type="Gene3D" id="2.20.25.80">
    <property type="entry name" value="WRKY domain"/>
    <property type="match status" value="1"/>
</dbReference>
<feature type="region of interest" description="Disordered" evidence="7">
    <location>
        <begin position="121"/>
        <end position="142"/>
    </location>
</feature>
<feature type="region of interest" description="Disordered" evidence="7">
    <location>
        <begin position="12"/>
        <end position="39"/>
    </location>
</feature>
<dbReference type="GO" id="GO:0003700">
    <property type="term" value="F:DNA-binding transcription factor activity"/>
    <property type="evidence" value="ECO:0007669"/>
    <property type="project" value="InterPro"/>
</dbReference>
<gene>
    <name evidence="9" type="ORF">LIER_09074</name>
</gene>
<name>A0AAV3PIP5_LITER</name>
<dbReference type="GO" id="GO:0005634">
    <property type="term" value="C:nucleus"/>
    <property type="evidence" value="ECO:0007669"/>
    <property type="project" value="UniProtKB-SubCell"/>
</dbReference>